<name>A0ABU5P686_9PSED</name>
<dbReference type="Pfam" id="PF10976">
    <property type="entry name" value="DUF2790"/>
    <property type="match status" value="1"/>
</dbReference>
<reference evidence="2 3" key="1">
    <citation type="submission" date="2023-12" db="EMBL/GenBank/DDBJ databases">
        <title>Pseudomonas sp. T5W1.</title>
        <authorList>
            <person name="Maltman C."/>
        </authorList>
    </citation>
    <scope>NUCLEOTIDE SEQUENCE [LARGE SCALE GENOMIC DNA]</scope>
    <source>
        <strain evidence="2 3">T5W1</strain>
    </source>
</reference>
<feature type="chain" id="PRO_5046788265" evidence="1">
    <location>
        <begin position="20"/>
        <end position="83"/>
    </location>
</feature>
<evidence type="ECO:0000313" key="3">
    <source>
        <dbReference type="Proteomes" id="UP001292571"/>
    </source>
</evidence>
<evidence type="ECO:0000256" key="1">
    <source>
        <dbReference type="SAM" id="SignalP"/>
    </source>
</evidence>
<evidence type="ECO:0000313" key="2">
    <source>
        <dbReference type="EMBL" id="MEA1605182.1"/>
    </source>
</evidence>
<comment type="caution">
    <text evidence="2">The sequence shown here is derived from an EMBL/GenBank/DDBJ whole genome shotgun (WGS) entry which is preliminary data.</text>
</comment>
<dbReference type="InterPro" id="IPR021245">
    <property type="entry name" value="DUF2790"/>
</dbReference>
<dbReference type="EMBL" id="JAYEET010000013">
    <property type="protein sequence ID" value="MEA1605182.1"/>
    <property type="molecule type" value="Genomic_DNA"/>
</dbReference>
<sequence length="83" mass="8841">MNKILLLGLSLAASLSAYAEEPVTPAPAVAYTYGMHLDIAKVIRMTSAADTCGPTPAEMTYRDSQGDVHVLQYRLYGTGCSDS</sequence>
<protein>
    <submittedName>
        <fullName evidence="2">DUF2790 domain-containing protein</fullName>
    </submittedName>
</protein>
<dbReference type="RefSeq" id="WP_322948445.1">
    <property type="nucleotide sequence ID" value="NZ_JAYEET010000013.1"/>
</dbReference>
<accession>A0ABU5P686</accession>
<keyword evidence="3" id="KW-1185">Reference proteome</keyword>
<feature type="signal peptide" evidence="1">
    <location>
        <begin position="1"/>
        <end position="19"/>
    </location>
</feature>
<gene>
    <name evidence="2" type="ORF">SOP97_05030</name>
</gene>
<organism evidence="2 3">
    <name type="scientific">Pseudomonas spirodelae</name>
    <dbReference type="NCBI Taxonomy" id="3101751"/>
    <lineage>
        <taxon>Bacteria</taxon>
        <taxon>Pseudomonadati</taxon>
        <taxon>Pseudomonadota</taxon>
        <taxon>Gammaproteobacteria</taxon>
        <taxon>Pseudomonadales</taxon>
        <taxon>Pseudomonadaceae</taxon>
        <taxon>Pseudomonas</taxon>
    </lineage>
</organism>
<keyword evidence="1" id="KW-0732">Signal</keyword>
<dbReference type="Gene3D" id="2.30.140.50">
    <property type="entry name" value="Protein of unknown function DUF2790"/>
    <property type="match status" value="1"/>
</dbReference>
<proteinExistence type="predicted"/>
<dbReference type="Proteomes" id="UP001292571">
    <property type="component" value="Unassembled WGS sequence"/>
</dbReference>